<dbReference type="PANTHER" id="PTHR34009:SF2">
    <property type="entry name" value="PROTEIN STAR"/>
    <property type="match status" value="1"/>
</dbReference>
<dbReference type="AlphaFoldDB" id="A0A7H0VD90"/>
<dbReference type="EMBL" id="CP060139">
    <property type="protein sequence ID" value="QNR23688.1"/>
    <property type="molecule type" value="Genomic_DNA"/>
</dbReference>
<dbReference type="KEGG" id="chyd:H4K34_15100"/>
<dbReference type="InterPro" id="IPR029063">
    <property type="entry name" value="SAM-dependent_MTases_sf"/>
</dbReference>
<dbReference type="InterPro" id="IPR006342">
    <property type="entry name" value="FkbM_mtfrase"/>
</dbReference>
<dbReference type="SUPFAM" id="SSF53335">
    <property type="entry name" value="S-adenosyl-L-methionine-dependent methyltransferases"/>
    <property type="match status" value="1"/>
</dbReference>
<proteinExistence type="predicted"/>
<dbReference type="GO" id="GO:0006888">
    <property type="term" value="P:endoplasmic reticulum to Golgi vesicle-mediated transport"/>
    <property type="evidence" value="ECO:0007669"/>
    <property type="project" value="TreeGrafter"/>
</dbReference>
<dbReference type="GO" id="GO:0016197">
    <property type="term" value="P:endosomal transport"/>
    <property type="evidence" value="ECO:0007669"/>
    <property type="project" value="TreeGrafter"/>
</dbReference>
<dbReference type="Proteomes" id="UP000516305">
    <property type="component" value="Chromosome"/>
</dbReference>
<keyword evidence="3" id="KW-1185">Reference proteome</keyword>
<gene>
    <name evidence="2" type="ORF">H4K34_15100</name>
</gene>
<accession>A0A7H0VD90</accession>
<dbReference type="Gene3D" id="3.40.50.150">
    <property type="entry name" value="Vaccinia Virus protein VP39"/>
    <property type="match status" value="1"/>
</dbReference>
<protein>
    <submittedName>
        <fullName evidence="2">FkbM family methyltransferase</fullName>
    </submittedName>
</protein>
<feature type="domain" description="Methyltransferase FkbM" evidence="1">
    <location>
        <begin position="87"/>
        <end position="247"/>
    </location>
</feature>
<dbReference type="Pfam" id="PF05050">
    <property type="entry name" value="Methyltransf_21"/>
    <property type="match status" value="1"/>
</dbReference>
<evidence type="ECO:0000259" key="1">
    <source>
        <dbReference type="Pfam" id="PF05050"/>
    </source>
</evidence>
<organism evidence="2 3">
    <name type="scientific">Croceimicrobium hydrocarbonivorans</name>
    <dbReference type="NCBI Taxonomy" id="2761580"/>
    <lineage>
        <taxon>Bacteria</taxon>
        <taxon>Pseudomonadati</taxon>
        <taxon>Bacteroidota</taxon>
        <taxon>Flavobacteriia</taxon>
        <taxon>Flavobacteriales</taxon>
        <taxon>Owenweeksiaceae</taxon>
        <taxon>Croceimicrobium</taxon>
    </lineage>
</organism>
<evidence type="ECO:0000313" key="2">
    <source>
        <dbReference type="EMBL" id="QNR23688.1"/>
    </source>
</evidence>
<dbReference type="GO" id="GO:0005737">
    <property type="term" value="C:cytoplasm"/>
    <property type="evidence" value="ECO:0007669"/>
    <property type="project" value="GOC"/>
</dbReference>
<reference evidence="2 3" key="1">
    <citation type="submission" date="2020-08" db="EMBL/GenBank/DDBJ databases">
        <title>Croceimicrobium hydrocarbonivorans gen. nov., sp. nov., a novel marine bacterium isolated from a bacterial consortium that degrades polyethylene terephthalate.</title>
        <authorList>
            <person name="Liu R."/>
        </authorList>
    </citation>
    <scope>NUCLEOTIDE SEQUENCE [LARGE SCALE GENOMIC DNA]</scope>
    <source>
        <strain evidence="2 3">A20-9</strain>
    </source>
</reference>
<dbReference type="GO" id="GO:0032259">
    <property type="term" value="P:methylation"/>
    <property type="evidence" value="ECO:0007669"/>
    <property type="project" value="UniProtKB-KW"/>
</dbReference>
<dbReference type="NCBIfam" id="TIGR01444">
    <property type="entry name" value="fkbM_fam"/>
    <property type="match status" value="1"/>
</dbReference>
<keyword evidence="2" id="KW-0489">Methyltransferase</keyword>
<keyword evidence="2" id="KW-0808">Transferase</keyword>
<sequence>MIRFLKKLIKWCTPQGMVFLQEKLEAQRLQSDSRYKQFQEDFYSKQKAHHLVLFKDASLNVYGQGAEDLLLRSFIANAESKPGYYVDIGAFHPVQASNTKYFYDRGWRGINIEANPKSAELFANMRPRDINLNIGVSNENGRMDFYFFGAEHSINTFNKNQAEAFSQHFQLPIKEVISMEVRHINEVLQENIPSGQEIDFISIDIEGMERKILEAIDFKMFQPKYILIEDISLEGDELDFKNWLKLQDSWQHQYLLAQGYQLLGKSPLTLLYKKGEA</sequence>
<dbReference type="GO" id="GO:0005886">
    <property type="term" value="C:plasma membrane"/>
    <property type="evidence" value="ECO:0007669"/>
    <property type="project" value="TreeGrafter"/>
</dbReference>
<dbReference type="PANTHER" id="PTHR34009">
    <property type="entry name" value="PROTEIN STAR"/>
    <property type="match status" value="1"/>
</dbReference>
<dbReference type="InterPro" id="IPR053202">
    <property type="entry name" value="EGF_Rcpt_Signaling_Reg"/>
</dbReference>
<name>A0A7H0VD90_9FLAO</name>
<evidence type="ECO:0000313" key="3">
    <source>
        <dbReference type="Proteomes" id="UP000516305"/>
    </source>
</evidence>
<dbReference type="GO" id="GO:0008168">
    <property type="term" value="F:methyltransferase activity"/>
    <property type="evidence" value="ECO:0007669"/>
    <property type="project" value="UniProtKB-KW"/>
</dbReference>
<dbReference type="RefSeq" id="WP_210758222.1">
    <property type="nucleotide sequence ID" value="NZ_CP060139.1"/>
</dbReference>